<dbReference type="PANTHER" id="PTHR33048:SF156">
    <property type="entry name" value="INTEGRAL MEMBRANE PROTEIN"/>
    <property type="match status" value="1"/>
</dbReference>
<evidence type="ECO:0000256" key="6">
    <source>
        <dbReference type="SAM" id="MobiDB-lite"/>
    </source>
</evidence>
<keyword evidence="4 7" id="KW-0472">Membrane</keyword>
<feature type="transmembrane region" description="Helical" evidence="7">
    <location>
        <begin position="89"/>
        <end position="112"/>
    </location>
</feature>
<dbReference type="InterPro" id="IPR052337">
    <property type="entry name" value="SAT4-like"/>
</dbReference>
<gene>
    <name evidence="9" type="ORF">N7494_007546</name>
</gene>
<evidence type="ECO:0000256" key="5">
    <source>
        <dbReference type="ARBA" id="ARBA00038359"/>
    </source>
</evidence>
<dbReference type="Proteomes" id="UP001220324">
    <property type="component" value="Unassembled WGS sequence"/>
</dbReference>
<feature type="transmembrane region" description="Helical" evidence="7">
    <location>
        <begin position="42"/>
        <end position="63"/>
    </location>
</feature>
<feature type="transmembrane region" description="Helical" evidence="7">
    <location>
        <begin position="6"/>
        <end position="30"/>
    </location>
</feature>
<evidence type="ECO:0000259" key="8">
    <source>
        <dbReference type="Pfam" id="PF20684"/>
    </source>
</evidence>
<protein>
    <recommendedName>
        <fullName evidence="8">Rhodopsin domain-containing protein</fullName>
    </recommendedName>
</protein>
<feature type="transmembrane region" description="Helical" evidence="7">
    <location>
        <begin position="258"/>
        <end position="279"/>
    </location>
</feature>
<organism evidence="9 10">
    <name type="scientific">Penicillium frequentans</name>
    <dbReference type="NCBI Taxonomy" id="3151616"/>
    <lineage>
        <taxon>Eukaryota</taxon>
        <taxon>Fungi</taxon>
        <taxon>Dikarya</taxon>
        <taxon>Ascomycota</taxon>
        <taxon>Pezizomycotina</taxon>
        <taxon>Eurotiomycetes</taxon>
        <taxon>Eurotiomycetidae</taxon>
        <taxon>Eurotiales</taxon>
        <taxon>Aspergillaceae</taxon>
        <taxon>Penicillium</taxon>
    </lineage>
</organism>
<keyword evidence="2 7" id="KW-0812">Transmembrane</keyword>
<keyword evidence="3 7" id="KW-1133">Transmembrane helix</keyword>
<accession>A0AAD6CSP7</accession>
<feature type="transmembrane region" description="Helical" evidence="7">
    <location>
        <begin position="205"/>
        <end position="230"/>
    </location>
</feature>
<evidence type="ECO:0000256" key="4">
    <source>
        <dbReference type="ARBA" id="ARBA00023136"/>
    </source>
</evidence>
<evidence type="ECO:0000256" key="3">
    <source>
        <dbReference type="ARBA" id="ARBA00022989"/>
    </source>
</evidence>
<feature type="transmembrane region" description="Helical" evidence="7">
    <location>
        <begin position="124"/>
        <end position="155"/>
    </location>
</feature>
<evidence type="ECO:0000256" key="1">
    <source>
        <dbReference type="ARBA" id="ARBA00004141"/>
    </source>
</evidence>
<feature type="transmembrane region" description="Helical" evidence="7">
    <location>
        <begin position="175"/>
        <end position="193"/>
    </location>
</feature>
<dbReference type="PANTHER" id="PTHR33048">
    <property type="entry name" value="PTH11-LIKE INTEGRAL MEMBRANE PROTEIN (AFU_ORTHOLOGUE AFUA_5G11245)"/>
    <property type="match status" value="1"/>
</dbReference>
<reference evidence="9 10" key="1">
    <citation type="journal article" date="2023" name="IMA Fungus">
        <title>Comparative genomic study of the Penicillium genus elucidates a diverse pangenome and 15 lateral gene transfer events.</title>
        <authorList>
            <person name="Petersen C."/>
            <person name="Sorensen T."/>
            <person name="Nielsen M.R."/>
            <person name="Sondergaard T.E."/>
            <person name="Sorensen J.L."/>
            <person name="Fitzpatrick D.A."/>
            <person name="Frisvad J.C."/>
            <person name="Nielsen K.L."/>
        </authorList>
    </citation>
    <scope>NUCLEOTIDE SEQUENCE [LARGE SCALE GENOMIC DNA]</scope>
    <source>
        <strain evidence="9 10">IBT 35679</strain>
    </source>
</reference>
<dbReference type="Pfam" id="PF20684">
    <property type="entry name" value="Fung_rhodopsin"/>
    <property type="match status" value="1"/>
</dbReference>
<sequence>MEGDRRAVIYAVSGVFTGLELFAVILRIVARRMGQVNWNNDNWFIYLGVFWTLALNIVIIMYARFGGAGLHEAFVEQTQPQMLIFFEKAIPPLAISWVLASTFPKLAVLQLYVKVFAIKREARITCYVTGLILIGNCVGTIIAALCVCIPLNALWDPSVSGQCININQFYRWARLANVLSDVVVLALPIPHILSLHATKKTKLGLMITFLFGGILTNVRSGFVAALVTWVEYFKTNAVSDATWAAATILPWSVVEVDMYVIAACFLSYQPLVSCVWSGLKNKSTRFFSTGTASSEGNSWAKTDPQSTARSNSEDDWVQLVHKKGQDGGTVTEGSESTIRVEHQLTVQSDVRNQWDSNIV</sequence>
<comment type="caution">
    <text evidence="9">The sequence shown here is derived from an EMBL/GenBank/DDBJ whole genome shotgun (WGS) entry which is preliminary data.</text>
</comment>
<proteinExistence type="inferred from homology"/>
<dbReference type="GO" id="GO:0016020">
    <property type="term" value="C:membrane"/>
    <property type="evidence" value="ECO:0007669"/>
    <property type="project" value="UniProtKB-SubCell"/>
</dbReference>
<evidence type="ECO:0000313" key="9">
    <source>
        <dbReference type="EMBL" id="KAJ5538067.1"/>
    </source>
</evidence>
<comment type="similarity">
    <text evidence="5">Belongs to the SAT4 family.</text>
</comment>
<feature type="region of interest" description="Disordered" evidence="6">
    <location>
        <begin position="289"/>
        <end position="314"/>
    </location>
</feature>
<keyword evidence="10" id="KW-1185">Reference proteome</keyword>
<comment type="subcellular location">
    <subcellularLocation>
        <location evidence="1">Membrane</location>
        <topology evidence="1">Multi-pass membrane protein</topology>
    </subcellularLocation>
</comment>
<feature type="domain" description="Rhodopsin" evidence="8">
    <location>
        <begin position="26"/>
        <end position="272"/>
    </location>
</feature>
<dbReference type="AlphaFoldDB" id="A0AAD6CSP7"/>
<feature type="compositionally biased region" description="Polar residues" evidence="6">
    <location>
        <begin position="289"/>
        <end position="310"/>
    </location>
</feature>
<dbReference type="EMBL" id="JAQIZZ010000006">
    <property type="protein sequence ID" value="KAJ5538067.1"/>
    <property type="molecule type" value="Genomic_DNA"/>
</dbReference>
<evidence type="ECO:0000256" key="7">
    <source>
        <dbReference type="SAM" id="Phobius"/>
    </source>
</evidence>
<dbReference type="InterPro" id="IPR049326">
    <property type="entry name" value="Rhodopsin_dom_fungi"/>
</dbReference>
<evidence type="ECO:0000256" key="2">
    <source>
        <dbReference type="ARBA" id="ARBA00022692"/>
    </source>
</evidence>
<name>A0AAD6CSP7_9EURO</name>
<evidence type="ECO:0000313" key="10">
    <source>
        <dbReference type="Proteomes" id="UP001220324"/>
    </source>
</evidence>